<dbReference type="EMBL" id="JAWNGG020000315">
    <property type="protein sequence ID" value="KAK9294506.1"/>
    <property type="molecule type" value="Genomic_DNA"/>
</dbReference>
<reference evidence="1 2" key="1">
    <citation type="submission" date="2024-05" db="EMBL/GenBank/DDBJ databases">
        <title>The nuclear and mitochondrial genome assemblies of Tetragonisca angustula (Apidae: Meliponini), a tiny yet remarkable pollinator in the Neotropics.</title>
        <authorList>
            <person name="Ferrari R."/>
            <person name="Ricardo P.C."/>
            <person name="Dias F.C."/>
            <person name="Araujo N.S."/>
            <person name="Soares D.O."/>
            <person name="Zhou Q.-S."/>
            <person name="Zhu C.-D."/>
            <person name="Coutinho L."/>
            <person name="Airas M.C."/>
            <person name="Batista T.M."/>
        </authorList>
    </citation>
    <scope>NUCLEOTIDE SEQUENCE [LARGE SCALE GENOMIC DNA]</scope>
    <source>
        <strain evidence="1">ASF017062</strain>
        <tissue evidence="1">Abdomen</tissue>
    </source>
</reference>
<comment type="caution">
    <text evidence="1">The sequence shown here is derived from an EMBL/GenBank/DDBJ whole genome shotgun (WGS) entry which is preliminary data.</text>
</comment>
<keyword evidence="2" id="KW-1185">Reference proteome</keyword>
<evidence type="ECO:0000313" key="2">
    <source>
        <dbReference type="Proteomes" id="UP001432146"/>
    </source>
</evidence>
<dbReference type="Proteomes" id="UP001432146">
    <property type="component" value="Unassembled WGS sequence"/>
</dbReference>
<proteinExistence type="predicted"/>
<organism evidence="1 2">
    <name type="scientific">Tetragonisca angustula</name>
    <dbReference type="NCBI Taxonomy" id="166442"/>
    <lineage>
        <taxon>Eukaryota</taxon>
        <taxon>Metazoa</taxon>
        <taxon>Ecdysozoa</taxon>
        <taxon>Arthropoda</taxon>
        <taxon>Hexapoda</taxon>
        <taxon>Insecta</taxon>
        <taxon>Pterygota</taxon>
        <taxon>Neoptera</taxon>
        <taxon>Endopterygota</taxon>
        <taxon>Hymenoptera</taxon>
        <taxon>Apocrita</taxon>
        <taxon>Aculeata</taxon>
        <taxon>Apoidea</taxon>
        <taxon>Anthophila</taxon>
        <taxon>Apidae</taxon>
        <taxon>Tetragonisca</taxon>
    </lineage>
</organism>
<evidence type="ECO:0000313" key="1">
    <source>
        <dbReference type="EMBL" id="KAK9294506.1"/>
    </source>
</evidence>
<sequence length="105" mass="12091">MAESVHELCVLVASGWPASESRDTLLFVDLNVPDNRDINGALFASRREYRSLIMGWAYDGIFGLPKTSTKVHIPRSSCSLFSWNNGLRFYRHRCDPQVLERLFRE</sequence>
<dbReference type="AlphaFoldDB" id="A0AAW0ZCA1"/>
<protein>
    <submittedName>
        <fullName evidence="1">Uncharacterized protein</fullName>
    </submittedName>
</protein>
<name>A0AAW0ZCA1_9HYME</name>
<accession>A0AAW0ZCA1</accession>
<gene>
    <name evidence="1" type="ORF">QLX08_010905</name>
</gene>